<keyword evidence="1" id="KW-0812">Transmembrane</keyword>
<dbReference type="RefSeq" id="WP_263331931.1">
    <property type="nucleotide sequence ID" value="NZ_JAGSYH010000001.1"/>
</dbReference>
<accession>A0ABW1EMH0</accession>
<evidence type="ECO:0000256" key="1">
    <source>
        <dbReference type="SAM" id="Phobius"/>
    </source>
</evidence>
<organism evidence="2 3">
    <name type="scientific">Acidicapsa dinghuensis</name>
    <dbReference type="NCBI Taxonomy" id="2218256"/>
    <lineage>
        <taxon>Bacteria</taxon>
        <taxon>Pseudomonadati</taxon>
        <taxon>Acidobacteriota</taxon>
        <taxon>Terriglobia</taxon>
        <taxon>Terriglobales</taxon>
        <taxon>Acidobacteriaceae</taxon>
        <taxon>Acidicapsa</taxon>
    </lineage>
</organism>
<keyword evidence="1" id="KW-1133">Transmembrane helix</keyword>
<gene>
    <name evidence="2" type="primary">creD</name>
    <name evidence="2" type="ORF">ACFPT7_22575</name>
</gene>
<evidence type="ECO:0000313" key="2">
    <source>
        <dbReference type="EMBL" id="MFC5865109.1"/>
    </source>
</evidence>
<dbReference type="PIRSF" id="PIRSF004548">
    <property type="entry name" value="CreD"/>
    <property type="match status" value="1"/>
</dbReference>
<feature type="transmembrane region" description="Helical" evidence="1">
    <location>
        <begin position="400"/>
        <end position="417"/>
    </location>
</feature>
<proteinExistence type="predicted"/>
<evidence type="ECO:0000313" key="3">
    <source>
        <dbReference type="Proteomes" id="UP001596091"/>
    </source>
</evidence>
<keyword evidence="1" id="KW-0472">Membrane</keyword>
<sequence length="469" mass="50969">MSEFSVTNPPIQIKFGSRSMGVKLVIVCALALVMAIPAFFVESIVSDRTRNAEEVVQEVSSHVGGKQTFLGPTLAIPYTIPPRSKTDSPTRAVYFIFPAEANAEIATATQERQRSLFRVSVFQASLNMGATFDLSHSLSSAPEGTQLDWDHAEILVGVSDPRGALADATLNAGGKTITFTPAQTASDLIFGKDTAQSLRLTLFGASINGLVRPNAQFQLSANMNFSGAQRIAVLAYGKTTHVSMQGDWPNPGFDGGFLPVSRNISTNGFTAQWTIPYIARGVRAESTDISTLGLEQTSLGISFIELADPYQSVNRSLKYLPLFLGLLFLTYFLFEVTSRKRVHPAQYLLVGIAQIIFYLLLLSFAERIGFDFAFLIAGVSTVILLSLNTAWIFDSRRQGIRALAILAPLYGLIYTLLRLEDNALLVGAIASFLAIAAVMYFTKRIDWYSSLPPNTSPQSASSYTPSGVI</sequence>
<feature type="transmembrane region" description="Helical" evidence="1">
    <location>
        <begin position="423"/>
        <end position="441"/>
    </location>
</feature>
<dbReference type="InterPro" id="IPR010364">
    <property type="entry name" value="Uncharacterised_IM_CreD"/>
</dbReference>
<dbReference type="Pfam" id="PF06123">
    <property type="entry name" value="CreD"/>
    <property type="match status" value="1"/>
</dbReference>
<protein>
    <submittedName>
        <fullName evidence="2">Cell envelope integrity protein CreD</fullName>
    </submittedName>
</protein>
<feature type="transmembrane region" description="Helical" evidence="1">
    <location>
        <begin position="346"/>
        <end position="366"/>
    </location>
</feature>
<comment type="caution">
    <text evidence="2">The sequence shown here is derived from an EMBL/GenBank/DDBJ whole genome shotgun (WGS) entry which is preliminary data.</text>
</comment>
<feature type="transmembrane region" description="Helical" evidence="1">
    <location>
        <begin position="316"/>
        <end position="334"/>
    </location>
</feature>
<dbReference type="PANTHER" id="PTHR30092">
    <property type="entry name" value="INNER MEMBRANE PROTEIN CRED"/>
    <property type="match status" value="1"/>
</dbReference>
<dbReference type="PANTHER" id="PTHR30092:SF0">
    <property type="entry name" value="INNER MEMBRANE PROTEIN CRED"/>
    <property type="match status" value="1"/>
</dbReference>
<dbReference type="Proteomes" id="UP001596091">
    <property type="component" value="Unassembled WGS sequence"/>
</dbReference>
<name>A0ABW1EMH0_9BACT</name>
<keyword evidence="3" id="KW-1185">Reference proteome</keyword>
<feature type="transmembrane region" description="Helical" evidence="1">
    <location>
        <begin position="21"/>
        <end position="41"/>
    </location>
</feature>
<feature type="transmembrane region" description="Helical" evidence="1">
    <location>
        <begin position="372"/>
        <end position="393"/>
    </location>
</feature>
<reference evidence="3" key="1">
    <citation type="journal article" date="2019" name="Int. J. Syst. Evol. Microbiol.">
        <title>The Global Catalogue of Microorganisms (GCM) 10K type strain sequencing project: providing services to taxonomists for standard genome sequencing and annotation.</title>
        <authorList>
            <consortium name="The Broad Institute Genomics Platform"/>
            <consortium name="The Broad Institute Genome Sequencing Center for Infectious Disease"/>
            <person name="Wu L."/>
            <person name="Ma J."/>
        </authorList>
    </citation>
    <scope>NUCLEOTIDE SEQUENCE [LARGE SCALE GENOMIC DNA]</scope>
    <source>
        <strain evidence="3">JCM 4087</strain>
    </source>
</reference>
<dbReference type="EMBL" id="JBHSPH010000010">
    <property type="protein sequence ID" value="MFC5865109.1"/>
    <property type="molecule type" value="Genomic_DNA"/>
</dbReference>
<dbReference type="NCBIfam" id="NF008712">
    <property type="entry name" value="PRK11715.1-1"/>
    <property type="match status" value="1"/>
</dbReference>